<dbReference type="OrthoDB" id="6456102at2759"/>
<gene>
    <name evidence="2" type="ORF">NPIL_400251</name>
</gene>
<reference evidence="2" key="1">
    <citation type="submission" date="2020-08" db="EMBL/GenBank/DDBJ databases">
        <title>Multicomponent nature underlies the extraordinary mechanical properties of spider dragline silk.</title>
        <authorList>
            <person name="Kono N."/>
            <person name="Nakamura H."/>
            <person name="Mori M."/>
            <person name="Yoshida Y."/>
            <person name="Ohtoshi R."/>
            <person name="Malay A.D."/>
            <person name="Moran D.A.P."/>
            <person name="Tomita M."/>
            <person name="Numata K."/>
            <person name="Arakawa K."/>
        </authorList>
    </citation>
    <scope>NUCLEOTIDE SEQUENCE</scope>
</reference>
<name>A0A8X6P7V3_NEPPI</name>
<evidence type="ECO:0000313" key="3">
    <source>
        <dbReference type="Proteomes" id="UP000887013"/>
    </source>
</evidence>
<evidence type="ECO:0000256" key="1">
    <source>
        <dbReference type="SAM" id="Coils"/>
    </source>
</evidence>
<proteinExistence type="predicted"/>
<dbReference type="AlphaFoldDB" id="A0A8X6P7V3"/>
<dbReference type="Proteomes" id="UP000887013">
    <property type="component" value="Unassembled WGS sequence"/>
</dbReference>
<comment type="caution">
    <text evidence="2">The sequence shown here is derived from an EMBL/GenBank/DDBJ whole genome shotgun (WGS) entry which is preliminary data.</text>
</comment>
<keyword evidence="3" id="KW-1185">Reference proteome</keyword>
<dbReference type="EMBL" id="BMAW01066844">
    <property type="protein sequence ID" value="GFT56560.1"/>
    <property type="molecule type" value="Genomic_DNA"/>
</dbReference>
<protein>
    <submittedName>
        <fullName evidence="2">Uncharacterized protein</fullName>
    </submittedName>
</protein>
<sequence length="304" mass="36534">MEILIPITNRDLESFANHLFSSCLHQFRMMDYPVFDSPFTYPSIKRAVVSIQYHMRDPLKNCFHHCMDAIEGKTTDQIGIEKIGQLLATVQPYYDGDIFNFTLSNFAVIIELILYMRHVDLTVPLSWFVQSWIFLYRHRIERKLEEKGGWKRLVQTASVRYASTGVYEDLIEDVNRLRYPYQSFNLSMEGQLNRHRVIPAAPMRMPSITDYEISIYVMKMIYARNPILGRPQIWTDLRRDEFLRRRRQEQEIQERQRHEQERQEHERQAAILEYARPLQVALEPEQPPEQQEDEDEYRTVYFWC</sequence>
<feature type="coiled-coil region" evidence="1">
    <location>
        <begin position="243"/>
        <end position="275"/>
    </location>
</feature>
<organism evidence="2 3">
    <name type="scientific">Nephila pilipes</name>
    <name type="common">Giant wood spider</name>
    <name type="synonym">Nephila maculata</name>
    <dbReference type="NCBI Taxonomy" id="299642"/>
    <lineage>
        <taxon>Eukaryota</taxon>
        <taxon>Metazoa</taxon>
        <taxon>Ecdysozoa</taxon>
        <taxon>Arthropoda</taxon>
        <taxon>Chelicerata</taxon>
        <taxon>Arachnida</taxon>
        <taxon>Araneae</taxon>
        <taxon>Araneomorphae</taxon>
        <taxon>Entelegynae</taxon>
        <taxon>Araneoidea</taxon>
        <taxon>Nephilidae</taxon>
        <taxon>Nephila</taxon>
    </lineage>
</organism>
<keyword evidence="1" id="KW-0175">Coiled coil</keyword>
<evidence type="ECO:0000313" key="2">
    <source>
        <dbReference type="EMBL" id="GFT56560.1"/>
    </source>
</evidence>
<accession>A0A8X6P7V3</accession>